<evidence type="ECO:0000256" key="6">
    <source>
        <dbReference type="ARBA" id="ARBA00022692"/>
    </source>
</evidence>
<evidence type="ECO:0000256" key="9">
    <source>
        <dbReference type="ARBA" id="ARBA00023136"/>
    </source>
</evidence>
<dbReference type="GO" id="GO:0015031">
    <property type="term" value="P:protein transport"/>
    <property type="evidence" value="ECO:0007669"/>
    <property type="project" value="UniProtKB-KW"/>
</dbReference>
<evidence type="ECO:0000256" key="10">
    <source>
        <dbReference type="SAM" id="MobiDB-lite"/>
    </source>
</evidence>
<dbReference type="Proteomes" id="UP000237662">
    <property type="component" value="Unassembled WGS sequence"/>
</dbReference>
<dbReference type="PANTHER" id="PTHR33446:SF2">
    <property type="entry name" value="PROTEIN TONB"/>
    <property type="match status" value="1"/>
</dbReference>
<feature type="domain" description="TonB C-terminal" evidence="12">
    <location>
        <begin position="197"/>
        <end position="292"/>
    </location>
</feature>
<evidence type="ECO:0000259" key="12">
    <source>
        <dbReference type="PROSITE" id="PS52015"/>
    </source>
</evidence>
<keyword evidence="8 11" id="KW-1133">Transmembrane helix</keyword>
<protein>
    <submittedName>
        <fullName evidence="13">TonB family protein</fullName>
    </submittedName>
</protein>
<dbReference type="GO" id="GO:0015891">
    <property type="term" value="P:siderophore transport"/>
    <property type="evidence" value="ECO:0007669"/>
    <property type="project" value="InterPro"/>
</dbReference>
<keyword evidence="4" id="KW-1003">Cell membrane</keyword>
<evidence type="ECO:0000256" key="5">
    <source>
        <dbReference type="ARBA" id="ARBA00022519"/>
    </source>
</evidence>
<evidence type="ECO:0000256" key="8">
    <source>
        <dbReference type="ARBA" id="ARBA00022989"/>
    </source>
</evidence>
<feature type="region of interest" description="Disordered" evidence="10">
    <location>
        <begin position="149"/>
        <end position="168"/>
    </location>
</feature>
<name>A0A2S6I2K4_9BACT</name>
<dbReference type="GO" id="GO:0098797">
    <property type="term" value="C:plasma membrane protein complex"/>
    <property type="evidence" value="ECO:0007669"/>
    <property type="project" value="TreeGrafter"/>
</dbReference>
<keyword evidence="9 11" id="KW-0472">Membrane</keyword>
<keyword evidence="6 11" id="KW-0812">Transmembrane</keyword>
<comment type="similarity">
    <text evidence="2">Belongs to the TonB family.</text>
</comment>
<keyword evidence="14" id="KW-1185">Reference proteome</keyword>
<evidence type="ECO:0000256" key="4">
    <source>
        <dbReference type="ARBA" id="ARBA00022475"/>
    </source>
</evidence>
<accession>A0A2S6I2K4</accession>
<evidence type="ECO:0000256" key="3">
    <source>
        <dbReference type="ARBA" id="ARBA00022448"/>
    </source>
</evidence>
<evidence type="ECO:0000313" key="14">
    <source>
        <dbReference type="Proteomes" id="UP000237662"/>
    </source>
</evidence>
<feature type="compositionally biased region" description="Pro residues" evidence="10">
    <location>
        <begin position="154"/>
        <end position="165"/>
    </location>
</feature>
<feature type="transmembrane region" description="Helical" evidence="11">
    <location>
        <begin position="50"/>
        <end position="73"/>
    </location>
</feature>
<comment type="subcellular location">
    <subcellularLocation>
        <location evidence="1">Cell inner membrane</location>
        <topology evidence="1">Single-pass membrane protein</topology>
        <orientation evidence="1">Periplasmic side</orientation>
    </subcellularLocation>
</comment>
<feature type="transmembrane region" description="Helical" evidence="11">
    <location>
        <begin position="6"/>
        <end position="29"/>
    </location>
</feature>
<reference evidence="13 14" key="1">
    <citation type="submission" date="2018-02" db="EMBL/GenBank/DDBJ databases">
        <title>Genomic Encyclopedia of Archaeal and Bacterial Type Strains, Phase II (KMG-II): from individual species to whole genera.</title>
        <authorList>
            <person name="Goeker M."/>
        </authorList>
    </citation>
    <scope>NUCLEOTIDE SEQUENCE [LARGE SCALE GENOMIC DNA]</scope>
    <source>
        <strain evidence="13 14">DSM 29526</strain>
    </source>
</reference>
<dbReference type="PANTHER" id="PTHR33446">
    <property type="entry name" value="PROTEIN TONB-RELATED"/>
    <property type="match status" value="1"/>
</dbReference>
<dbReference type="PROSITE" id="PS52015">
    <property type="entry name" value="TONB_CTD"/>
    <property type="match status" value="1"/>
</dbReference>
<proteinExistence type="inferred from homology"/>
<keyword evidence="5" id="KW-0997">Cell inner membrane</keyword>
<dbReference type="EMBL" id="PTJC01000006">
    <property type="protein sequence ID" value="PPK85414.1"/>
    <property type="molecule type" value="Genomic_DNA"/>
</dbReference>
<organism evidence="13 14">
    <name type="scientific">Neolewinella xylanilytica</name>
    <dbReference type="NCBI Taxonomy" id="1514080"/>
    <lineage>
        <taxon>Bacteria</taxon>
        <taxon>Pseudomonadati</taxon>
        <taxon>Bacteroidota</taxon>
        <taxon>Saprospiria</taxon>
        <taxon>Saprospirales</taxon>
        <taxon>Lewinellaceae</taxon>
        <taxon>Neolewinella</taxon>
    </lineage>
</organism>
<dbReference type="Gene3D" id="3.30.1150.10">
    <property type="match status" value="1"/>
</dbReference>
<dbReference type="InterPro" id="IPR003538">
    <property type="entry name" value="TonB"/>
</dbReference>
<dbReference type="NCBIfam" id="TIGR01352">
    <property type="entry name" value="tonB_Cterm"/>
    <property type="match status" value="1"/>
</dbReference>
<comment type="caution">
    <text evidence="13">The sequence shown here is derived from an EMBL/GenBank/DDBJ whole genome shotgun (WGS) entry which is preliminary data.</text>
</comment>
<dbReference type="GO" id="GO:0030288">
    <property type="term" value="C:outer membrane-bounded periplasmic space"/>
    <property type="evidence" value="ECO:0007669"/>
    <property type="project" value="InterPro"/>
</dbReference>
<evidence type="ECO:0000313" key="13">
    <source>
        <dbReference type="EMBL" id="PPK85414.1"/>
    </source>
</evidence>
<dbReference type="Pfam" id="PF03544">
    <property type="entry name" value="TonB_C"/>
    <property type="match status" value="1"/>
</dbReference>
<evidence type="ECO:0000256" key="11">
    <source>
        <dbReference type="SAM" id="Phobius"/>
    </source>
</evidence>
<dbReference type="GO" id="GO:0055085">
    <property type="term" value="P:transmembrane transport"/>
    <property type="evidence" value="ECO:0007669"/>
    <property type="project" value="InterPro"/>
</dbReference>
<keyword evidence="3" id="KW-0813">Transport</keyword>
<sequence>MQLFTFSGTTVLLGLVGLCLLCALGIYLLRWHLQRVTRPSQSAKSTHSAVFSLSPVIHRFALSASLFAVFLTLNWTDYGPATSFVPEVTVGEEISVDIPITYRKPTPPPPPPPTPVVEAVPDVEAPSVEQVDRSILEEEPVYFDLPVVTKPTKVTPPPPPMPPPPPEEENKPLIIAERMPVFGEQCKQLSGEERKACSDRELLRFVAEQIRYPRAARDNNIQGTVYVRFVVEKDGSVSSVEALRKVAGGCTEEALRAVEQINHKSAGFRPGFQGGRPVRVMFNMPIKFQLDN</sequence>
<evidence type="ECO:0000256" key="2">
    <source>
        <dbReference type="ARBA" id="ARBA00006555"/>
    </source>
</evidence>
<dbReference type="InterPro" id="IPR051045">
    <property type="entry name" value="TonB-dependent_transducer"/>
</dbReference>
<evidence type="ECO:0000256" key="1">
    <source>
        <dbReference type="ARBA" id="ARBA00004383"/>
    </source>
</evidence>
<keyword evidence="7" id="KW-0653">Protein transport</keyword>
<evidence type="ECO:0000256" key="7">
    <source>
        <dbReference type="ARBA" id="ARBA00022927"/>
    </source>
</evidence>
<dbReference type="InterPro" id="IPR037682">
    <property type="entry name" value="TonB_C"/>
</dbReference>
<gene>
    <name evidence="13" type="ORF">CLV84_2310</name>
</gene>
<dbReference type="SUPFAM" id="SSF74653">
    <property type="entry name" value="TolA/TonB C-terminal domain"/>
    <property type="match status" value="1"/>
</dbReference>
<dbReference type="InterPro" id="IPR006260">
    <property type="entry name" value="TonB/TolA_C"/>
</dbReference>
<dbReference type="PRINTS" id="PR01374">
    <property type="entry name" value="TONBPROTEIN"/>
</dbReference>
<dbReference type="GO" id="GO:0031992">
    <property type="term" value="F:energy transducer activity"/>
    <property type="evidence" value="ECO:0007669"/>
    <property type="project" value="InterPro"/>
</dbReference>
<dbReference type="AlphaFoldDB" id="A0A2S6I2K4"/>
<dbReference type="OrthoDB" id="9814002at2"/>
<dbReference type="RefSeq" id="WP_104419916.1">
    <property type="nucleotide sequence ID" value="NZ_PTJC01000006.1"/>
</dbReference>